<evidence type="ECO:0000256" key="4">
    <source>
        <dbReference type="ARBA" id="ARBA00022722"/>
    </source>
</evidence>
<keyword evidence="5 8" id="KW-0255">Endonuclease</keyword>
<proteinExistence type="inferred from homology"/>
<keyword evidence="4" id="KW-0540">Nuclease</keyword>
<evidence type="ECO:0000256" key="2">
    <source>
        <dbReference type="ARBA" id="ARBA00009260"/>
    </source>
</evidence>
<dbReference type="InterPro" id="IPR008766">
    <property type="entry name" value="Replication_gene_A-like"/>
</dbReference>
<comment type="caution">
    <text evidence="8">The sequence shown here is derived from an EMBL/GenBank/DDBJ whole genome shotgun (WGS) entry which is preliminary data.</text>
</comment>
<evidence type="ECO:0000256" key="6">
    <source>
        <dbReference type="ARBA" id="ARBA00022801"/>
    </source>
</evidence>
<evidence type="ECO:0000259" key="7">
    <source>
        <dbReference type="Pfam" id="PF05840"/>
    </source>
</evidence>
<organism evidence="8 9">
    <name type="scientific">Colwellia psychrerythraea</name>
    <name type="common">Vibrio psychroerythus</name>
    <dbReference type="NCBI Taxonomy" id="28229"/>
    <lineage>
        <taxon>Bacteria</taxon>
        <taxon>Pseudomonadati</taxon>
        <taxon>Pseudomonadota</taxon>
        <taxon>Gammaproteobacteria</taxon>
        <taxon>Alteromonadales</taxon>
        <taxon>Colwelliaceae</taxon>
        <taxon>Colwellia</taxon>
    </lineage>
</organism>
<dbReference type="GO" id="GO:0006260">
    <property type="term" value="P:DNA replication"/>
    <property type="evidence" value="ECO:0007669"/>
    <property type="project" value="UniProtKB-KW"/>
</dbReference>
<dbReference type="PATRIC" id="fig|28229.3.peg.1577"/>
<dbReference type="Proteomes" id="UP000029868">
    <property type="component" value="Unassembled WGS sequence"/>
</dbReference>
<gene>
    <name evidence="8" type="ORF">GAB14E_1971</name>
</gene>
<dbReference type="GO" id="GO:0004519">
    <property type="term" value="F:endonuclease activity"/>
    <property type="evidence" value="ECO:0007669"/>
    <property type="project" value="UniProtKB-KW"/>
</dbReference>
<dbReference type="RefSeq" id="WP_052093564.1">
    <property type="nucleotide sequence ID" value="NZ_JQEC01000015.1"/>
</dbReference>
<protein>
    <submittedName>
        <fullName evidence="8">Replication endonuclease</fullName>
    </submittedName>
</protein>
<evidence type="ECO:0000313" key="9">
    <source>
        <dbReference type="Proteomes" id="UP000029868"/>
    </source>
</evidence>
<keyword evidence="3" id="KW-0235">DNA replication</keyword>
<comment type="function">
    <text evidence="1">Possible endonuclease which induces a single-strand cut and initiates DNA replication.</text>
</comment>
<accession>A0A099KWT5</accession>
<evidence type="ECO:0000256" key="3">
    <source>
        <dbReference type="ARBA" id="ARBA00022705"/>
    </source>
</evidence>
<comment type="similarity">
    <text evidence="2">Belongs to the phage GPA family.</text>
</comment>
<dbReference type="EMBL" id="JQEC01000015">
    <property type="protein sequence ID" value="KGJ95189.1"/>
    <property type="molecule type" value="Genomic_DNA"/>
</dbReference>
<feature type="domain" description="Replication gene A protein-like" evidence="7">
    <location>
        <begin position="141"/>
        <end position="419"/>
    </location>
</feature>
<reference evidence="8 9" key="1">
    <citation type="submission" date="2014-08" db="EMBL/GenBank/DDBJ databases">
        <title>Genomic and Phenotypic Diversity of Colwellia psychrerythraea strains from Disparate Marine Basins.</title>
        <authorList>
            <person name="Techtmann S.M."/>
            <person name="Stelling S.C."/>
            <person name="Utturkar S.M."/>
            <person name="Alshibli N."/>
            <person name="Harris A."/>
            <person name="Brown S.D."/>
            <person name="Hazen T.C."/>
        </authorList>
    </citation>
    <scope>NUCLEOTIDE SEQUENCE [LARGE SCALE GENOMIC DNA]</scope>
    <source>
        <strain evidence="8 9">GAB14E</strain>
    </source>
</reference>
<dbReference type="AlphaFoldDB" id="A0A099KWT5"/>
<dbReference type="Pfam" id="PF05840">
    <property type="entry name" value="Phage_GPA"/>
    <property type="match status" value="1"/>
</dbReference>
<evidence type="ECO:0000256" key="1">
    <source>
        <dbReference type="ARBA" id="ARBA00003293"/>
    </source>
</evidence>
<sequence length="569" mass="65769">MPNQSDEIEIALNKQLPVFRDYSFLTEPRHECSADRADVAFIFEQLTKVPDPIKRIILNNAFKLKVRRERNLYILNATNKVVRLLPEKLRYALTVDDEEIRDIARECADRCRRIALHHNASRKMTASTANKSLEPLAVICQSNSNEIYQLLTDYAATYRIKPIAVTEKGVTELGAIKRMLDKHWWMRRLRKLFNQAYEQAAIELNLVSKYKQIYASDLTVKKRKQQKLRNEQMLSSMTVINDIGQQFSLKELSDLNVSNPAIRKAELMVRMRGCEELSKEHGHEGIFITITCPSKYHAVFSKSGQPNPKYQGFTPYQANQYLCNVWSRVRAEWNRKDIKPYGFRVAEPQHDGTPHWYVLLFAEKHHIEDIKRVISHYSLEEDGDEKGAAQNRCDFKLIDPKKGSATGYIAKYVSKNIDGKGLDKGVYGEDPITAAQRVDAWSSCWCIRQFQQIGGASVSVWRELRRLKQKLGVDSIIEKARQAADESRWHDYVNAMGGVFAKRKNQPLRLAYDNAVNTETGECKLGHYDGNLIQTIKGLLYQGKMITTRFFNWRLERTNEVCFNLEFCK</sequence>
<evidence type="ECO:0000313" key="8">
    <source>
        <dbReference type="EMBL" id="KGJ95189.1"/>
    </source>
</evidence>
<evidence type="ECO:0000256" key="5">
    <source>
        <dbReference type="ARBA" id="ARBA00022759"/>
    </source>
</evidence>
<keyword evidence="6" id="KW-0378">Hydrolase</keyword>
<dbReference type="GO" id="GO:0016787">
    <property type="term" value="F:hydrolase activity"/>
    <property type="evidence" value="ECO:0007669"/>
    <property type="project" value="UniProtKB-KW"/>
</dbReference>
<name>A0A099KWT5_COLPS</name>